<dbReference type="GO" id="GO:0004673">
    <property type="term" value="F:protein histidine kinase activity"/>
    <property type="evidence" value="ECO:0007669"/>
    <property type="project" value="UniProtKB-EC"/>
</dbReference>
<dbReference type="EMBL" id="QPIW01000001">
    <property type="protein sequence ID" value="RDB08037.1"/>
    <property type="molecule type" value="Genomic_DNA"/>
</dbReference>
<proteinExistence type="predicted"/>
<dbReference type="Proteomes" id="UP000253141">
    <property type="component" value="Unassembled WGS sequence"/>
</dbReference>
<dbReference type="EC" id="2.7.13.3" evidence="2"/>
<feature type="coiled-coil region" evidence="4">
    <location>
        <begin position="139"/>
        <end position="166"/>
    </location>
</feature>
<dbReference type="PRINTS" id="PR00344">
    <property type="entry name" value="BCTRLSENSOR"/>
</dbReference>
<evidence type="ECO:0000259" key="7">
    <source>
        <dbReference type="PROSITE" id="PS50109"/>
    </source>
</evidence>
<evidence type="ECO:0000313" key="9">
    <source>
        <dbReference type="Proteomes" id="UP000253141"/>
    </source>
</evidence>
<evidence type="ECO:0000256" key="5">
    <source>
        <dbReference type="SAM" id="Phobius"/>
    </source>
</evidence>
<feature type="chain" id="PRO_5016826408" description="histidine kinase" evidence="6">
    <location>
        <begin position="20"/>
        <end position="674"/>
    </location>
</feature>
<dbReference type="PROSITE" id="PS50109">
    <property type="entry name" value="HIS_KIN"/>
    <property type="match status" value="1"/>
</dbReference>
<dbReference type="InterPro" id="IPR004358">
    <property type="entry name" value="Sig_transdc_His_kin-like_C"/>
</dbReference>
<keyword evidence="9" id="KW-1185">Reference proteome</keyword>
<evidence type="ECO:0000256" key="1">
    <source>
        <dbReference type="ARBA" id="ARBA00000085"/>
    </source>
</evidence>
<keyword evidence="6" id="KW-0732">Signal</keyword>
<keyword evidence="5" id="KW-0472">Membrane</keyword>
<accession>A0A369II90</accession>
<evidence type="ECO:0000313" key="8">
    <source>
        <dbReference type="EMBL" id="RDB08037.1"/>
    </source>
</evidence>
<dbReference type="Pfam" id="PF13424">
    <property type="entry name" value="TPR_12"/>
    <property type="match status" value="1"/>
</dbReference>
<dbReference type="Gene3D" id="3.30.565.10">
    <property type="entry name" value="Histidine kinase-like ATPase, C-terminal domain"/>
    <property type="match status" value="1"/>
</dbReference>
<evidence type="ECO:0000256" key="4">
    <source>
        <dbReference type="SAM" id="Coils"/>
    </source>
</evidence>
<feature type="domain" description="Histidine kinase" evidence="7">
    <location>
        <begin position="448"/>
        <end position="671"/>
    </location>
</feature>
<feature type="repeat" description="TPR" evidence="3">
    <location>
        <begin position="241"/>
        <end position="274"/>
    </location>
</feature>
<gene>
    <name evidence="8" type="ORF">DVG78_03045</name>
</gene>
<dbReference type="PANTHER" id="PTHR43065:SF42">
    <property type="entry name" value="TWO-COMPONENT SENSOR PPRA"/>
    <property type="match status" value="1"/>
</dbReference>
<keyword evidence="5" id="KW-1133">Transmembrane helix</keyword>
<evidence type="ECO:0000256" key="3">
    <source>
        <dbReference type="PROSITE-ProRule" id="PRU00339"/>
    </source>
</evidence>
<dbReference type="Gene3D" id="1.10.287.130">
    <property type="match status" value="1"/>
</dbReference>
<dbReference type="SUPFAM" id="SSF55874">
    <property type="entry name" value="ATPase domain of HSP90 chaperone/DNA topoisomerase II/histidine kinase"/>
    <property type="match status" value="1"/>
</dbReference>
<comment type="catalytic activity">
    <reaction evidence="1">
        <text>ATP + protein L-histidine = ADP + protein N-phospho-L-histidine.</text>
        <dbReference type="EC" id="2.7.13.3"/>
    </reaction>
</comment>
<reference evidence="8 9" key="1">
    <citation type="submission" date="2018-07" db="EMBL/GenBank/DDBJ databases">
        <title>Genome analysis of Runella aurantiaca.</title>
        <authorList>
            <person name="Yang X."/>
        </authorList>
    </citation>
    <scope>NUCLEOTIDE SEQUENCE [LARGE SCALE GENOMIC DNA]</scope>
    <source>
        <strain evidence="8 9">YX9</strain>
    </source>
</reference>
<evidence type="ECO:0000256" key="6">
    <source>
        <dbReference type="SAM" id="SignalP"/>
    </source>
</evidence>
<organism evidence="8 9">
    <name type="scientific">Runella aurantiaca</name>
    <dbReference type="NCBI Taxonomy" id="2282308"/>
    <lineage>
        <taxon>Bacteria</taxon>
        <taxon>Pseudomonadati</taxon>
        <taxon>Bacteroidota</taxon>
        <taxon>Cytophagia</taxon>
        <taxon>Cytophagales</taxon>
        <taxon>Spirosomataceae</taxon>
        <taxon>Runella</taxon>
    </lineage>
</organism>
<name>A0A369II90_9BACT</name>
<feature type="transmembrane region" description="Helical" evidence="5">
    <location>
        <begin position="355"/>
        <end position="375"/>
    </location>
</feature>
<dbReference type="Pfam" id="PF02518">
    <property type="entry name" value="HATPase_c"/>
    <property type="match status" value="1"/>
</dbReference>
<dbReference type="InterPro" id="IPR005467">
    <property type="entry name" value="His_kinase_dom"/>
</dbReference>
<dbReference type="InterPro" id="IPR011990">
    <property type="entry name" value="TPR-like_helical_dom_sf"/>
</dbReference>
<comment type="caution">
    <text evidence="8">The sequence shown here is derived from an EMBL/GenBank/DDBJ whole genome shotgun (WGS) entry which is preliminary data.</text>
</comment>
<dbReference type="PROSITE" id="PS50005">
    <property type="entry name" value="TPR"/>
    <property type="match status" value="2"/>
</dbReference>
<feature type="signal peptide" evidence="6">
    <location>
        <begin position="1"/>
        <end position="19"/>
    </location>
</feature>
<dbReference type="OrthoDB" id="9806995at2"/>
<dbReference type="RefSeq" id="WP_114459566.1">
    <property type="nucleotide sequence ID" value="NZ_QPIW01000001.1"/>
</dbReference>
<dbReference type="InterPro" id="IPR036890">
    <property type="entry name" value="HATPase_C_sf"/>
</dbReference>
<dbReference type="SMART" id="SM00387">
    <property type="entry name" value="HATPase_c"/>
    <property type="match status" value="1"/>
</dbReference>
<feature type="repeat" description="TPR" evidence="3">
    <location>
        <begin position="80"/>
        <end position="113"/>
    </location>
</feature>
<dbReference type="SMART" id="SM00028">
    <property type="entry name" value="TPR"/>
    <property type="match status" value="5"/>
</dbReference>
<dbReference type="PANTHER" id="PTHR43065">
    <property type="entry name" value="SENSOR HISTIDINE KINASE"/>
    <property type="match status" value="1"/>
</dbReference>
<sequence>MKRLLLSLILTLVWNVGVAQRNQVDSLLKQLSVEKVDTNRIAMYAEIGYYYMDNNAGKAIEYFKNALALSETHNKKYLVADYNYTIGYCYLIKGDYNKSLEYLLKAARLYEDHKSVSELANTFMQIANVYGQFNDFKRVNEYQDKAQELVERLKDSEQLADLLDSRGILNDRMGQYAKALEFHQKAYKIAISLKDEDRATSILSNIGLNYKHQNKTKEALDCFYRVKNYFEKNKPNPITLASLYNNIAATYAQNGSYSLAKASFDKSISISAEAGIPYIVMENYHNLSDMYGKMKDFEPQIDYLNKYYTIKDSLFTADSKNQLTQLEADYQVEQKNIEIIKQAGEVVKQKSQRNIFVIISISAALLLSAMVIFYFRINKANLLLNEKNSLINTQKNELEMALHNLYLTQEELIRQEKFASVGQLTKGIVDRILNPLNYINNFSESSILLTHELKGIFEKEITSVEEEIKTDSIDLLNLIENSMVKINDHGKSTARIVKDMQNLLKEKSSEYVKINLNDTVIKCVNEVCQKFKNANQQFEVELIFDLKSQEIFTEVLPSEFSQAISNIVDNSLYILDEKYKTVKGFVPEIRISTELNESELFFKIRDNGKGIPPRDLERLFNPFFTTKPTSAGTGLGLFMSKDIIEIHKGKINITSKEGEFTEVVIVLPIVNEKV</sequence>
<evidence type="ECO:0000256" key="2">
    <source>
        <dbReference type="ARBA" id="ARBA00012438"/>
    </source>
</evidence>
<keyword evidence="5" id="KW-0812">Transmembrane</keyword>
<dbReference type="AlphaFoldDB" id="A0A369II90"/>
<keyword evidence="4" id="KW-0175">Coiled coil</keyword>
<protein>
    <recommendedName>
        <fullName evidence="2">histidine kinase</fullName>
        <ecNumber evidence="2">2.7.13.3</ecNumber>
    </recommendedName>
</protein>
<keyword evidence="3" id="KW-0802">TPR repeat</keyword>
<dbReference type="InterPro" id="IPR019734">
    <property type="entry name" value="TPR_rpt"/>
</dbReference>
<dbReference type="Gene3D" id="1.25.40.10">
    <property type="entry name" value="Tetratricopeptide repeat domain"/>
    <property type="match status" value="2"/>
</dbReference>
<dbReference type="Pfam" id="PF13181">
    <property type="entry name" value="TPR_8"/>
    <property type="match status" value="3"/>
</dbReference>
<dbReference type="InterPro" id="IPR003594">
    <property type="entry name" value="HATPase_dom"/>
</dbReference>
<dbReference type="SUPFAM" id="SSF48452">
    <property type="entry name" value="TPR-like"/>
    <property type="match status" value="2"/>
</dbReference>